<sequence>MSLTLMSFSDSNSRKPFTGEKVETIDVDCGSGCTCTYTITTQYVFWINVGSTRELTKTSCPE</sequence>
<organism evidence="1 2">
    <name type="scientific">Flavobacterium ichthyis</name>
    <dbReference type="NCBI Taxonomy" id="2698827"/>
    <lineage>
        <taxon>Bacteria</taxon>
        <taxon>Pseudomonadati</taxon>
        <taxon>Bacteroidota</taxon>
        <taxon>Flavobacteriia</taxon>
        <taxon>Flavobacteriales</taxon>
        <taxon>Flavobacteriaceae</taxon>
        <taxon>Flavobacterium</taxon>
    </lineage>
</organism>
<dbReference type="RefSeq" id="WP_166537580.1">
    <property type="nucleotide sequence ID" value="NZ_JAABLM010000014.1"/>
</dbReference>
<comment type="caution">
    <text evidence="1">The sequence shown here is derived from an EMBL/GenBank/DDBJ whole genome shotgun (WGS) entry which is preliminary data.</text>
</comment>
<evidence type="ECO:0000313" key="1">
    <source>
        <dbReference type="EMBL" id="NBL65757.1"/>
    </source>
</evidence>
<dbReference type="EMBL" id="JAABLM010000014">
    <property type="protein sequence ID" value="NBL65757.1"/>
    <property type="molecule type" value="Genomic_DNA"/>
</dbReference>
<protein>
    <submittedName>
        <fullName evidence="1">Uncharacterized protein</fullName>
    </submittedName>
</protein>
<dbReference type="Proteomes" id="UP000798602">
    <property type="component" value="Unassembled WGS sequence"/>
</dbReference>
<proteinExistence type="predicted"/>
<accession>A0ABW9ZER9</accession>
<gene>
    <name evidence="1" type="ORF">GV828_11150</name>
</gene>
<keyword evidence="2" id="KW-1185">Reference proteome</keyword>
<reference evidence="2" key="1">
    <citation type="submission" date="2020-01" db="EMBL/GenBank/DDBJ databases">
        <title>Sphingomonas sp. strain CSW-10.</title>
        <authorList>
            <person name="Chen W.-M."/>
        </authorList>
    </citation>
    <scope>NUCLEOTIDE SEQUENCE [LARGE SCALE GENOMIC DNA]</scope>
    <source>
        <strain evidence="2">NST-5</strain>
    </source>
</reference>
<name>A0ABW9ZER9_9FLAO</name>
<evidence type="ECO:0000313" key="2">
    <source>
        <dbReference type="Proteomes" id="UP000798602"/>
    </source>
</evidence>